<dbReference type="EMBL" id="JARKIF010000010">
    <property type="protein sequence ID" value="KAJ7629125.1"/>
    <property type="molecule type" value="Genomic_DNA"/>
</dbReference>
<keyword evidence="6" id="KW-0732">Signal</keyword>
<sequence>MFAKSSVVLTVLALVFTAHAVPAPAVFRPSSSSVAHSSSAPPRSSSASASVIASASASASASAPPTVTSAGPVPLVSNAPALAAGLKGQASGNDRLKKLLTDSSGNLLTGDALRQLTVIDYNQQTPAAGAKGGSILLATVDNFPILTDLGISGAVSFVGPCGLNIPHSHPRASEILIVTEGQLNTGTVQENGFNTEIKTQLGTFQGTVFPQGSIHYQQNPTCSPAVFVAALGSEDPGRSDIATNFWMLDSDVIDAALGFPTTIGGDNIDQWRAHLPVNLAAGVDSCLQACGLSQ</sequence>
<evidence type="ECO:0000256" key="1">
    <source>
        <dbReference type="ARBA" id="ARBA00004613"/>
    </source>
</evidence>
<dbReference type="InterPro" id="IPR011051">
    <property type="entry name" value="RmlC_Cupin_sf"/>
</dbReference>
<dbReference type="SMART" id="SM00835">
    <property type="entry name" value="Cupin_1"/>
    <property type="match status" value="1"/>
</dbReference>
<dbReference type="InterPro" id="IPR019780">
    <property type="entry name" value="Germin_Mn-BS"/>
</dbReference>
<gene>
    <name evidence="8" type="ORF">FB45DRAFT_1004491</name>
</gene>
<dbReference type="PROSITE" id="PS00725">
    <property type="entry name" value="GERMIN"/>
    <property type="match status" value="1"/>
</dbReference>
<feature type="domain" description="Cupin type-1" evidence="7">
    <location>
        <begin position="121"/>
        <end position="269"/>
    </location>
</feature>
<keyword evidence="5" id="KW-0464">Manganese</keyword>
<name>A0AAD7BSI2_9AGAR</name>
<feature type="signal peptide" evidence="6">
    <location>
        <begin position="1"/>
        <end position="20"/>
    </location>
</feature>
<keyword evidence="9" id="KW-1185">Reference proteome</keyword>
<dbReference type="PANTHER" id="PTHR31238">
    <property type="entry name" value="GERMIN-LIKE PROTEIN SUBFAMILY 3 MEMBER 3"/>
    <property type="match status" value="1"/>
</dbReference>
<evidence type="ECO:0000259" key="7">
    <source>
        <dbReference type="SMART" id="SM00835"/>
    </source>
</evidence>
<comment type="subcellular location">
    <subcellularLocation>
        <location evidence="1">Secreted</location>
    </subcellularLocation>
</comment>
<dbReference type="GO" id="GO:0030145">
    <property type="term" value="F:manganese ion binding"/>
    <property type="evidence" value="ECO:0007669"/>
    <property type="project" value="InterPro"/>
</dbReference>
<dbReference type="Pfam" id="PF00190">
    <property type="entry name" value="Cupin_1"/>
    <property type="match status" value="1"/>
</dbReference>
<dbReference type="InterPro" id="IPR014710">
    <property type="entry name" value="RmlC-like_jellyroll"/>
</dbReference>
<evidence type="ECO:0000256" key="4">
    <source>
        <dbReference type="ARBA" id="ARBA00022723"/>
    </source>
</evidence>
<feature type="chain" id="PRO_5042282906" evidence="6">
    <location>
        <begin position="21"/>
        <end position="294"/>
    </location>
</feature>
<dbReference type="Gene3D" id="2.60.120.10">
    <property type="entry name" value="Jelly Rolls"/>
    <property type="match status" value="1"/>
</dbReference>
<dbReference type="SUPFAM" id="SSF51182">
    <property type="entry name" value="RmlC-like cupins"/>
    <property type="match status" value="1"/>
</dbReference>
<evidence type="ECO:0000256" key="2">
    <source>
        <dbReference type="ARBA" id="ARBA00007456"/>
    </source>
</evidence>
<dbReference type="GO" id="GO:0005576">
    <property type="term" value="C:extracellular region"/>
    <property type="evidence" value="ECO:0007669"/>
    <property type="project" value="UniProtKB-SubCell"/>
</dbReference>
<dbReference type="InterPro" id="IPR006045">
    <property type="entry name" value="Cupin_1"/>
</dbReference>
<keyword evidence="4" id="KW-0479">Metal-binding</keyword>
<comment type="similarity">
    <text evidence="2">Belongs to the germin family.</text>
</comment>
<evidence type="ECO:0000256" key="3">
    <source>
        <dbReference type="ARBA" id="ARBA00022525"/>
    </source>
</evidence>
<accession>A0AAD7BSI2</accession>
<protein>
    <submittedName>
        <fullName evidence="8">Spherulin-1B</fullName>
    </submittedName>
</protein>
<dbReference type="CDD" id="cd02241">
    <property type="entry name" value="cupin_OxOx"/>
    <property type="match status" value="1"/>
</dbReference>
<reference evidence="8" key="1">
    <citation type="submission" date="2023-03" db="EMBL/GenBank/DDBJ databases">
        <title>Massive genome expansion in bonnet fungi (Mycena s.s.) driven by repeated elements and novel gene families across ecological guilds.</title>
        <authorList>
            <consortium name="Lawrence Berkeley National Laboratory"/>
            <person name="Harder C.B."/>
            <person name="Miyauchi S."/>
            <person name="Viragh M."/>
            <person name="Kuo A."/>
            <person name="Thoen E."/>
            <person name="Andreopoulos B."/>
            <person name="Lu D."/>
            <person name="Skrede I."/>
            <person name="Drula E."/>
            <person name="Henrissat B."/>
            <person name="Morin E."/>
            <person name="Kohler A."/>
            <person name="Barry K."/>
            <person name="LaButti K."/>
            <person name="Morin E."/>
            <person name="Salamov A."/>
            <person name="Lipzen A."/>
            <person name="Mereny Z."/>
            <person name="Hegedus B."/>
            <person name="Baldrian P."/>
            <person name="Stursova M."/>
            <person name="Weitz H."/>
            <person name="Taylor A."/>
            <person name="Grigoriev I.V."/>
            <person name="Nagy L.G."/>
            <person name="Martin F."/>
            <person name="Kauserud H."/>
        </authorList>
    </citation>
    <scope>NUCLEOTIDE SEQUENCE</scope>
    <source>
        <strain evidence="8">9284</strain>
    </source>
</reference>
<keyword evidence="3" id="KW-0964">Secreted</keyword>
<evidence type="ECO:0000313" key="9">
    <source>
        <dbReference type="Proteomes" id="UP001221142"/>
    </source>
</evidence>
<evidence type="ECO:0000313" key="8">
    <source>
        <dbReference type="EMBL" id="KAJ7629125.1"/>
    </source>
</evidence>
<evidence type="ECO:0000256" key="6">
    <source>
        <dbReference type="SAM" id="SignalP"/>
    </source>
</evidence>
<proteinExistence type="inferred from homology"/>
<dbReference type="PRINTS" id="PR00325">
    <property type="entry name" value="GERMIN"/>
</dbReference>
<comment type="caution">
    <text evidence="8">The sequence shown here is derived from an EMBL/GenBank/DDBJ whole genome shotgun (WGS) entry which is preliminary data.</text>
</comment>
<evidence type="ECO:0000256" key="5">
    <source>
        <dbReference type="ARBA" id="ARBA00023211"/>
    </source>
</evidence>
<dbReference type="InterPro" id="IPR001929">
    <property type="entry name" value="Germin"/>
</dbReference>
<dbReference type="AlphaFoldDB" id="A0AAD7BSI2"/>
<organism evidence="8 9">
    <name type="scientific">Roridomyces roridus</name>
    <dbReference type="NCBI Taxonomy" id="1738132"/>
    <lineage>
        <taxon>Eukaryota</taxon>
        <taxon>Fungi</taxon>
        <taxon>Dikarya</taxon>
        <taxon>Basidiomycota</taxon>
        <taxon>Agaricomycotina</taxon>
        <taxon>Agaricomycetes</taxon>
        <taxon>Agaricomycetidae</taxon>
        <taxon>Agaricales</taxon>
        <taxon>Marasmiineae</taxon>
        <taxon>Mycenaceae</taxon>
        <taxon>Roridomyces</taxon>
    </lineage>
</organism>
<dbReference type="Proteomes" id="UP001221142">
    <property type="component" value="Unassembled WGS sequence"/>
</dbReference>